<dbReference type="OrthoDB" id="6678638at2"/>
<dbReference type="RefSeq" id="WP_091549625.1">
    <property type="nucleotide sequence ID" value="NZ_FONY01000097.1"/>
</dbReference>
<name>A0A1I2KAT5_9BACT</name>
<gene>
    <name evidence="2" type="ORF">SAMN04488541_10974</name>
</gene>
<reference evidence="3" key="1">
    <citation type="submission" date="2016-10" db="EMBL/GenBank/DDBJ databases">
        <authorList>
            <person name="Varghese N."/>
            <person name="Submissions S."/>
        </authorList>
    </citation>
    <scope>NUCLEOTIDE SEQUENCE [LARGE SCALE GENOMIC DNA]</scope>
    <source>
        <strain>GEY</strain>
        <strain evidence="3">DSM 9560</strain>
    </source>
</reference>
<evidence type="ECO:0000256" key="1">
    <source>
        <dbReference type="SAM" id="Phobius"/>
    </source>
</evidence>
<protein>
    <recommendedName>
        <fullName evidence="4">Phage abortive infection protein</fullName>
    </recommendedName>
</protein>
<accession>A0A1I2KAT5</accession>
<feature type="transmembrane region" description="Helical" evidence="1">
    <location>
        <begin position="20"/>
        <end position="42"/>
    </location>
</feature>
<dbReference type="AlphaFoldDB" id="A0A1I2KAT5"/>
<feature type="transmembrane region" description="Helical" evidence="1">
    <location>
        <begin position="62"/>
        <end position="82"/>
    </location>
</feature>
<dbReference type="EMBL" id="FONY01000097">
    <property type="protein sequence ID" value="SFF63439.1"/>
    <property type="molecule type" value="Genomic_DNA"/>
</dbReference>
<evidence type="ECO:0008006" key="4">
    <source>
        <dbReference type="Google" id="ProtNLM"/>
    </source>
</evidence>
<proteinExistence type="predicted"/>
<keyword evidence="1" id="KW-0812">Transmembrane</keyword>
<keyword evidence="3" id="KW-1185">Reference proteome</keyword>
<evidence type="ECO:0000313" key="2">
    <source>
        <dbReference type="EMBL" id="SFF63439.1"/>
    </source>
</evidence>
<dbReference type="Proteomes" id="UP000199513">
    <property type="component" value="Unassembled WGS sequence"/>
</dbReference>
<organism evidence="2 3">
    <name type="scientific">Thermoflexibacter ruber</name>
    <dbReference type="NCBI Taxonomy" id="1003"/>
    <lineage>
        <taxon>Bacteria</taxon>
        <taxon>Pseudomonadati</taxon>
        <taxon>Bacteroidota</taxon>
        <taxon>Cytophagia</taxon>
        <taxon>Cytophagales</taxon>
        <taxon>Thermoflexibacteraceae</taxon>
        <taxon>Thermoflexibacter</taxon>
    </lineage>
</organism>
<sequence>MKQLKRLFLRVKMFFYNNTIIAIAVIIFLFGALIAFTLPIFLTSIEYLGMTAPNEIGDAFGGATNPVIGLIGVGVTFLAFYIQYKATEKQREDLKEQQRYNQYKYLQEAIKDVKDDIKDLRFTKDQVTYTYSEAIWNFMMDNLQHGMAEQQILSPLYYQLEYILTLFEPIIAEVENSDLSKKEKFQMLMNIDGLFESSLAFILRVYDRSVVEGKEKMFRESVKYKIIIPAKKIKQELRETLDRYREPEKDIFHRVVMRIKGAAFVRHTRMIGKKGIVIFYKDYETYKLENPEGNITQERFDAFFADQDNAEKIIINEPIRLLMKLDFLEKVAFQLYLKDYT</sequence>
<keyword evidence="1" id="KW-0472">Membrane</keyword>
<dbReference type="STRING" id="1003.SAMN04488541_10974"/>
<keyword evidence="1" id="KW-1133">Transmembrane helix</keyword>
<evidence type="ECO:0000313" key="3">
    <source>
        <dbReference type="Proteomes" id="UP000199513"/>
    </source>
</evidence>